<dbReference type="PANTHER" id="PTHR12338:SF8">
    <property type="entry name" value="HEME_HEMOPEXIN-BINDING PROTEIN"/>
    <property type="match status" value="1"/>
</dbReference>
<dbReference type="Proteomes" id="UP000245216">
    <property type="component" value="Unassembled WGS sequence"/>
</dbReference>
<dbReference type="Gene3D" id="2.160.20.10">
    <property type="entry name" value="Single-stranded right-handed beta-helix, Pectin lyase-like"/>
    <property type="match status" value="1"/>
</dbReference>
<dbReference type="SUPFAM" id="SSF51126">
    <property type="entry name" value="Pectin lyase-like"/>
    <property type="match status" value="1"/>
</dbReference>
<protein>
    <submittedName>
        <fullName evidence="6">Filamentous hemagglutinin</fullName>
    </submittedName>
</protein>
<reference evidence="6 7" key="2">
    <citation type="submission" date="2018-05" db="EMBL/GenBank/DDBJ databases">
        <authorList>
            <person name="Lanie J.A."/>
            <person name="Ng W.-L."/>
            <person name="Kazmierczak K.M."/>
            <person name="Andrzejewski T.M."/>
            <person name="Davidsen T.M."/>
            <person name="Wayne K.J."/>
            <person name="Tettelin H."/>
            <person name="Glass J.I."/>
            <person name="Rusch D."/>
            <person name="Podicherti R."/>
            <person name="Tsui H.-C.T."/>
            <person name="Winkler M.E."/>
        </authorList>
    </citation>
    <scope>NUCLEOTIDE SEQUENCE [LARGE SCALE GENOMIC DNA]</scope>
    <source>
        <strain evidence="6 7">YBY</strain>
    </source>
</reference>
<accession>A0A2U2BIS3</accession>
<evidence type="ECO:0000313" key="6">
    <source>
        <dbReference type="EMBL" id="PWE13910.1"/>
    </source>
</evidence>
<sequence>MSPRLRSLSSKSSDPRNPVDRASRDKSRNRLTPVARAIATLLVTGGLSAQAYAQTQPVSGAWFASRGAVERNVSGAQGGMVDPSNGLLNSAARQHAEARQQLARSVENLGRTASAIAAQQAAQKAAREAAAKEAGVPDGYVQGGVWDRDAAGNLHVWTGAERPVHTEDNGQHNVAIKQTDSKAVLNWESFNVGRNTTVQFQQKATDAVLNRVVGADTAPSQIQGAIKGDGTVMVVNQNGVVFSGSSQVNVRNLVTAAATISDKQFTEGLYGKDANTASFTNAQGKIEVQAGAHIGTHASETVNQGGGYVLLLGQEVVNAGSISTPGGQVALAAGENFIIRKGMGTEENVNSTTRGNTVVVQPGAADKAGKVQNTGLIQAATGDITLAGRTIQQDGVLVASTSVHSRGTIHLSNNKNDAQSSVTLGKDSVTAIVLDESAATALDVQREALIKESDKEGDGLRHRRDQSLVQIASGGDVVFDVDSLTLATGGQVFVDAAKNSDVRKDAVIDVSGHVGVRVAMEANNVQINIQGNEQRDAPVNREGDNLRSSDVWLDRRNLVFVPAGTNGYEKDRWYTAGGLLEVGGYLGVASHGIGEWSAQGGTVQFSGASVVTRPGSIINLSGGTLDVQSGFVRQSWLRGVDGRLYTVDSAPGDLLYEGLYKGYQQTSARWGQTRSFYNPILAPTQRYEEGYTVGRDAGRLVISTKAADLQGHIESATYQGPRQIQAPVPRLDGYQQSQTAVARRAELILGGWTPVYDKDTQNLRYTPSALIEKVVIGKTSGQDGGDASDAASSSITLDSDWLTKMGLGALRVYASHNVAVHDAFSVALGGEVALHAAQVDVNADVTARAGRIVLGDMVEKWVSSGNGWQPSKIGDVPATHLAHTHIASGVTLDARGLWGNQELDGRDMRYLPYRNGGDIVVRGSADVTVAEHALLDVSSGATYMADGSVQGGKGGNITLAADANPTSGSGMGGKLFFEGEVRGHGVAGGGTLRLQSGNAVILGGTVAGSDGVLQAGEASLADLVTLEGFTVAAGAILPVDFHYTRTHAEAGEVIGGAPRVTQTNPSSWIHLSTAWQLPKPSNENASYTVWLSNGQQLRVDGYSWSVAPTLPPGTVIMEIMNPSSFPTDYVLPPEIFPNGVAIAPAAGVYKAGTVATADLSYAAGTLLRAGTRLTQNVAVDTLLHLDSSQFQKGFGHYEVVGGFGVAVAEGANLTLNMPVMQLDLPAARQLSTGSDPWQAATLWLPPEFSESPEKGVVSQRGGADLTLSSGFLYKKQSVDPSGASLTVGKGAHIAVDSGQSIILQGNGQITVEGALQAAGGKIGIYDLGTSGDDTSHIKGHDGSVWLGSTALLDVSGKALMAVDSQGQRYGKVLDGGRIEIGNKYQPAATAVDTIDSFIVIREGARLLASGSAATVDLPGQGAQTLASNGGVIHLSSFNGLYLDGDMQAKAGGANAVGGTLSLALESPNYSIAAGPGDRVLVHREMTLVREQQLENLSADLQPGRADAGLQYGHARIGVDRIQSGGFDNLALLANGVLSIEDGVDLTLGQSLHLAVPKIALVQGATAGATAKLAAPHVRLAGVTRATRDKYLTPTVQDPSSSSGKMVELPDDSHLLIEAGVLDIGNRVSFGAYGNTVQSTKAEVSRPGFDTVELRAQNDLRFLKHAVGDRTHLLTDGNLVLAAGRIYPGTGVVAEVLAGRHVMRDQWNNSQILFDPERSLRIERIGSGDVLPPYSAFGTLRLQSANIEQGGVLLAPFGQLELGIGVGSGLQSPTALVLRPGSISSVSGAGLLMPYGGTVDGLTYNYAGVDAPYAGLGGMLGNLHLKASSVEVQEGALMDLSGGGELTGAGFLPGRGGSTDARLHPLVQSTANGFILPGLSSNPVYAVVPGVQHVVAPLSAENGAGDPMVGRQIHIGSGVPGLAAGTYTLLPSTYALLPGAYRVEINGAASANAALGGTIAMRNGSYSVAARMGIANTGIVDNLPSRVVLTSADTLRQYSQYNETSYAQFGLDWATRDSVPRPQLERDARQLDLIANSLKIAEGVARFAPAEKGRGGTVVLSGPRIEILADGAAPTAGFEGMSVESGMLNRLGAAGISVGGSPSSTFSLQGYGSTRDAWRVSLGNTRSDEIFVRDGAVLEAAQVFLVVGNREKGLTVEQGATINTLGKGAAPWDSTEGYVLEPGQKGVLALSNGWLDVTAPRADDSWGTVGAGFLHIGTCATGASCSGETRLYSEGTITASTNKAFELDESVRYGTRNLVLAMGGINVGGADALAQAAAKGILPSGLTLNQSVLERLLRGDTQMGAPALENLVLTARDAVNFYGDVNLSTIDPATGKSVLERLVLGTPAIYGYGDANTQARIETGTLVWNGATTPAGAMVEGGAGTGSGRLVIDAQQIEFGYGPRSQPDTVGTHERLALGFSTVNFNASERITANHKGSLAVYHSRGAWDEAIKDWTYHGGDLNFSTPVFTGQAGSINHIRAGGNIHAVRPEGADYVPPDAATAAQSLGAELKLDAGRYLNFDSAVLLPSGKLTLTAQGDVILRDGAQIDMAGRPIRFFDVSKYSWGGDVILNSRSGNVIQDAASLIDLSAQQNRAGKLTALAMDGLLDLRGRINGAASGHYDAGGTLVPFGAGFIDARAQQIADFAGLNARLNEGSVWGGRSFQLRQGDLSIGDELKAREINVSVDNGSLTVVGKVDASGEQAGSIRLAAKRGVTLSGTAVLDASASVLRRDSYGQVIEAPNRAVIELDSGQGRLVLADGMRMNLSVAGTNARYGTVALNAPRLGGATGNDVDIDARGTLNISGAKSIAVNAFYQYDDAEPGTDLSVDGRSYQRIDQDYLRQKHQDSETFINKALANQALMQGKLAGLRAYGDEFHLRPGVEIVSNAAINPDGDLHVDGDIDLSSFRYASVNPHSQKNSQYGSGEAGALVLRAAGDLAIFGSVTDGFDTSVLGVTSDDDSWVLPAGRMPFGGDLVIPHGGMATLDTGTQFAAGRTLNYDVPVGAMTLPRDTVIPGLMSLAQNLSLPAGTILSAAVLDASGQVLYAAGTVLKEPVVLQATMQLSAGFRLPEDVQIAATWWPKGVPLPVAMKLSQPVALNKGALVPSETDVILPGGVAMIDLRPRATDDTQGRTLALAPMLAAGSQSWDIRLVAGADTGAADNRLTQVDSTHRLMLADTHFGLGVKSLPVPGTGSPAVYGWGDVSRFEELVTLLSGGYWLSFIPVEGQPVTQEQVDELLLWGMIGADVTELNIYGMGEMAAELSPATPPEMEDVKYAAREQLFSVLRTGVGDLDLVSGGDIEMNSLYGVYTAGTPSASMGEAYDQARGKLFDGTILRAEGKRFESLVDGGANSLYQAWYPENGGNVLLRAQGSVKGDLVGNNSARNDQGYTFYNTRQQIASTAVGRWLWRQGTGSAVSAKEGVPGAWWINFGTYVAGAANGAYDAYESWLASNEPFLTGFVGVGTLGGGNLTVEAGADAGMLDQRGIRSTWNQQAHTPRSQGLHLVVGSTGRVTQGGELVQTGGGDLVLRLGGTLNPNPEVRLNEYDLNSTFVNLRGATALDAGAIGGIKLSFGGTDQMDTRPGNIYAAGGGPATGGPILVLGDSAVRMQTRGDLVLGSVVDPGRTTLLHSTPFSVDGQHYDGNGWSWFSLWTPATGVDMLSAGGNLTPTTAWDERNSYEDTRWSDPGRNQSHNGDGSFYPSILRAAAANGSILYGASASGASVSVAGGGLLRYGFGTVLAPSPMGEQFVNATGRGELQLLARGSIQGAGYVFSASTADPTAMPSPLRPGFVGLMSETGGGEFGQNPSIVHNVDLAAMRLSDWFTVTSNAVTSYAGGRQNTGSLFVFGTPVNVATAASQRQPARYYAVNGDIVGLRVGQEVLLGYPPGSQGSRMEGSVPVAIRAGRDITDSGTRLGQKDAVAGSRSSTASTRGNLITHAWADDISIVEAGRDVRNSSFYILGPGLLDVSAGRHVYLADKGEIKSLGPLAMSGSDSRGGGASISVSAGMGEGAHWDDFAARYLNPDNQADLELPFADQQGKALYVYSGGLTLAQWLQREFNYAGDEAGAQDFLEQKQTELDLVRDQALAEGRTASSRPLAREYKLESQLHLVNWLTTRFAGDNGLGLHFDAASMDARSFFDALPPEQQRSYLRNVYYAELRASGREYNDGESKRAGSYLRGREAIATLFPEQDAQGKALNYVGDLTMYSSALYYDADYVNNTSGKNRPTPKVNYLTKAEWEALGMPGYNVSFYDVLDAGIHTNFGGDISILTPGGRALVGVDGGFNPGPGSGVITQGEGDINFFSQSDILMGQSRVFTTFGGNILAWSAAGDINAGRGSKTTVVYTPQRRVYDLFGNVALSPSTPNTGAGIATLNPVPEVPPGYIDLIAPLGTVDAGEAGIRVSGDINIAALRVVNADNIQVQGESKGIPVMATVNTGALTNASATASSAASAAQDTVNRARAQARQNLPSVITVQILGFGDAGQSGGGAASSGAGPATSRIDASAYRQDSTVQVLGLGANPQSALDRLTPEERRRMTL</sequence>
<evidence type="ECO:0000259" key="5">
    <source>
        <dbReference type="SMART" id="SM00912"/>
    </source>
</evidence>
<organism evidence="6 7">
    <name type="scientific">Alcaligenes faecalis</name>
    <dbReference type="NCBI Taxonomy" id="511"/>
    <lineage>
        <taxon>Bacteria</taxon>
        <taxon>Pseudomonadati</taxon>
        <taxon>Pseudomonadota</taxon>
        <taxon>Betaproteobacteria</taxon>
        <taxon>Burkholderiales</taxon>
        <taxon>Alcaligenaceae</taxon>
        <taxon>Alcaligenes</taxon>
    </lineage>
</organism>
<feature type="compositionally biased region" description="Low complexity" evidence="4">
    <location>
        <begin position="1"/>
        <end position="12"/>
    </location>
</feature>
<evidence type="ECO:0000256" key="1">
    <source>
        <dbReference type="ARBA" id="ARBA00004613"/>
    </source>
</evidence>
<feature type="compositionally biased region" description="Basic and acidic residues" evidence="4">
    <location>
        <begin position="13"/>
        <end position="28"/>
    </location>
</feature>
<dbReference type="Pfam" id="PF12545">
    <property type="entry name" value="DUF3739"/>
    <property type="match status" value="1"/>
</dbReference>
<gene>
    <name evidence="6" type="ORF">DF183_12165</name>
</gene>
<dbReference type="GO" id="GO:0005576">
    <property type="term" value="C:extracellular region"/>
    <property type="evidence" value="ECO:0007669"/>
    <property type="project" value="UniProtKB-SubCell"/>
</dbReference>
<keyword evidence="2" id="KW-0964">Secreted</keyword>
<feature type="region of interest" description="Disordered" evidence="4">
    <location>
        <begin position="1"/>
        <end position="31"/>
    </location>
</feature>
<dbReference type="SMART" id="SM00912">
    <property type="entry name" value="Haemagg_act"/>
    <property type="match status" value="1"/>
</dbReference>
<reference evidence="6 7" key="1">
    <citation type="submission" date="2018-05" db="EMBL/GenBank/DDBJ databases">
        <title>Genome Sequence of an Efficient Indole-Degrading Bacterium, Alcaligenes sp.YBY.</title>
        <authorList>
            <person name="Yang B."/>
        </authorList>
    </citation>
    <scope>NUCLEOTIDE SEQUENCE [LARGE SCALE GENOMIC DNA]</scope>
    <source>
        <strain evidence="6 7">YBY</strain>
    </source>
</reference>
<dbReference type="InterPro" id="IPR021026">
    <property type="entry name" value="Filamn_hemagglutn_DUF3739"/>
</dbReference>
<dbReference type="PANTHER" id="PTHR12338">
    <property type="entry name" value="AUTOTRANSPORTER"/>
    <property type="match status" value="1"/>
</dbReference>
<dbReference type="EMBL" id="QEXO01000003">
    <property type="protein sequence ID" value="PWE13910.1"/>
    <property type="molecule type" value="Genomic_DNA"/>
</dbReference>
<evidence type="ECO:0000256" key="2">
    <source>
        <dbReference type="ARBA" id="ARBA00022525"/>
    </source>
</evidence>
<name>A0A2U2BIS3_ALCFA</name>
<dbReference type="Pfam" id="PF05860">
    <property type="entry name" value="TPS"/>
    <property type="match status" value="1"/>
</dbReference>
<dbReference type="NCBIfam" id="TIGR01901">
    <property type="entry name" value="adhes_NPXG"/>
    <property type="match status" value="1"/>
</dbReference>
<dbReference type="STRING" id="511.UZ73_12750"/>
<dbReference type="InterPro" id="IPR012334">
    <property type="entry name" value="Pectin_lyas_fold"/>
</dbReference>
<evidence type="ECO:0000256" key="3">
    <source>
        <dbReference type="ARBA" id="ARBA00022729"/>
    </source>
</evidence>
<proteinExistence type="predicted"/>
<dbReference type="InterPro" id="IPR050909">
    <property type="entry name" value="Bact_Autotransporter_VF"/>
</dbReference>
<evidence type="ECO:0000313" key="7">
    <source>
        <dbReference type="Proteomes" id="UP000245216"/>
    </source>
</evidence>
<comment type="subcellular location">
    <subcellularLocation>
        <location evidence="1">Secreted</location>
    </subcellularLocation>
</comment>
<keyword evidence="3" id="KW-0732">Signal</keyword>
<evidence type="ECO:0000256" key="4">
    <source>
        <dbReference type="SAM" id="MobiDB-lite"/>
    </source>
</evidence>
<comment type="caution">
    <text evidence="6">The sequence shown here is derived from an EMBL/GenBank/DDBJ whole genome shotgun (WGS) entry which is preliminary data.</text>
</comment>
<dbReference type="RefSeq" id="WP_109089195.1">
    <property type="nucleotide sequence ID" value="NZ_QEXO01000003.1"/>
</dbReference>
<feature type="domain" description="Filamentous haemagglutinin FhaB/tRNA nuclease CdiA-like TPS" evidence="5">
    <location>
        <begin position="150"/>
        <end position="264"/>
    </location>
</feature>
<dbReference type="InterPro" id="IPR008638">
    <property type="entry name" value="FhaB/CdiA-like_TPS"/>
</dbReference>
<dbReference type="InterPro" id="IPR011050">
    <property type="entry name" value="Pectin_lyase_fold/virulence"/>
</dbReference>